<evidence type="ECO:0000256" key="5">
    <source>
        <dbReference type="ARBA" id="ARBA00011944"/>
    </source>
</evidence>
<evidence type="ECO:0000256" key="7">
    <source>
        <dbReference type="ARBA" id="ARBA00022642"/>
    </source>
</evidence>
<dbReference type="AlphaFoldDB" id="A0A0C3CWU2"/>
<dbReference type="FunFam" id="3.20.20.70:FF:000090">
    <property type="entry name" value="Nicotinate-nucleotide pyrophosphorylase [carboxylating]"/>
    <property type="match status" value="1"/>
</dbReference>
<gene>
    <name evidence="15" type="ORF">OIDMADRAFT_136610</name>
</gene>
<dbReference type="InterPro" id="IPR004393">
    <property type="entry name" value="NadC"/>
</dbReference>
<dbReference type="GO" id="GO:0005737">
    <property type="term" value="C:cytoplasm"/>
    <property type="evidence" value="ECO:0007669"/>
    <property type="project" value="TreeGrafter"/>
</dbReference>
<protein>
    <recommendedName>
        <fullName evidence="6 12">Nicotinate-nucleotide pyrophosphorylase [carboxylating]</fullName>
        <ecNumber evidence="5 12">2.4.2.19</ecNumber>
    </recommendedName>
    <alternativeName>
        <fullName evidence="10 12">Quinolinate phosphoribosyltransferase [decarboxylating]</fullName>
    </alternativeName>
</protein>
<organism evidence="15 16">
    <name type="scientific">Oidiodendron maius (strain Zn)</name>
    <dbReference type="NCBI Taxonomy" id="913774"/>
    <lineage>
        <taxon>Eukaryota</taxon>
        <taxon>Fungi</taxon>
        <taxon>Dikarya</taxon>
        <taxon>Ascomycota</taxon>
        <taxon>Pezizomycotina</taxon>
        <taxon>Leotiomycetes</taxon>
        <taxon>Leotiomycetes incertae sedis</taxon>
        <taxon>Myxotrichaceae</taxon>
        <taxon>Oidiodendron</taxon>
    </lineage>
</organism>
<dbReference type="Gene3D" id="3.90.1170.20">
    <property type="entry name" value="Quinolinate phosphoribosyl transferase, N-terminal domain"/>
    <property type="match status" value="1"/>
</dbReference>
<dbReference type="CDD" id="cd01572">
    <property type="entry name" value="QPRTase"/>
    <property type="match status" value="1"/>
</dbReference>
<feature type="domain" description="Quinolinate phosphoribosyl transferase N-terminal" evidence="14">
    <location>
        <begin position="42"/>
        <end position="116"/>
    </location>
</feature>
<comment type="subunit">
    <text evidence="4 12">Hexamer formed by 3 homodimers.</text>
</comment>
<comment type="catalytic activity">
    <reaction evidence="11 12">
        <text>nicotinate beta-D-ribonucleotide + CO2 + diphosphate = quinolinate + 5-phospho-alpha-D-ribose 1-diphosphate + 2 H(+)</text>
        <dbReference type="Rhea" id="RHEA:12733"/>
        <dbReference type="ChEBI" id="CHEBI:15378"/>
        <dbReference type="ChEBI" id="CHEBI:16526"/>
        <dbReference type="ChEBI" id="CHEBI:29959"/>
        <dbReference type="ChEBI" id="CHEBI:33019"/>
        <dbReference type="ChEBI" id="CHEBI:57502"/>
        <dbReference type="ChEBI" id="CHEBI:58017"/>
        <dbReference type="EC" id="2.4.2.19"/>
    </reaction>
</comment>
<feature type="domain" description="Quinolinate phosphoribosyl transferase C-terminal" evidence="13">
    <location>
        <begin position="118"/>
        <end position="289"/>
    </location>
</feature>
<dbReference type="PANTHER" id="PTHR32179:SF3">
    <property type="entry name" value="NICOTINATE-NUCLEOTIDE PYROPHOSPHORYLASE [CARBOXYLATING]"/>
    <property type="match status" value="1"/>
</dbReference>
<name>A0A0C3CWU2_OIDMZ</name>
<dbReference type="UniPathway" id="UPA00253">
    <property type="reaction ID" value="UER00331"/>
</dbReference>
<dbReference type="EMBL" id="KN832891">
    <property type="protein sequence ID" value="KIM94152.1"/>
    <property type="molecule type" value="Genomic_DNA"/>
</dbReference>
<dbReference type="InParanoid" id="A0A0C3CWU2"/>
<dbReference type="OrthoDB" id="10067394at2759"/>
<evidence type="ECO:0000256" key="3">
    <source>
        <dbReference type="ARBA" id="ARBA00009400"/>
    </source>
</evidence>
<dbReference type="InterPro" id="IPR022412">
    <property type="entry name" value="Quinolinate_PRibosylTrfase_N"/>
</dbReference>
<evidence type="ECO:0000256" key="2">
    <source>
        <dbReference type="ARBA" id="ARBA00004893"/>
    </source>
</evidence>
<dbReference type="InterPro" id="IPR037128">
    <property type="entry name" value="Quinolinate_PRibosylTase_N_sf"/>
</dbReference>
<dbReference type="SUPFAM" id="SSF51690">
    <property type="entry name" value="Nicotinate/Quinolinate PRTase C-terminal domain-like"/>
    <property type="match status" value="1"/>
</dbReference>
<dbReference type="EC" id="2.4.2.19" evidence="5 12"/>
<dbReference type="FunCoup" id="A0A0C3CWU2">
    <property type="interactions" value="249"/>
</dbReference>
<reference evidence="15 16" key="1">
    <citation type="submission" date="2014-04" db="EMBL/GenBank/DDBJ databases">
        <authorList>
            <consortium name="DOE Joint Genome Institute"/>
            <person name="Kuo A."/>
            <person name="Martino E."/>
            <person name="Perotto S."/>
            <person name="Kohler A."/>
            <person name="Nagy L.G."/>
            <person name="Floudas D."/>
            <person name="Copeland A."/>
            <person name="Barry K.W."/>
            <person name="Cichocki N."/>
            <person name="Veneault-Fourrey C."/>
            <person name="LaButti K."/>
            <person name="Lindquist E.A."/>
            <person name="Lipzen A."/>
            <person name="Lundell T."/>
            <person name="Morin E."/>
            <person name="Murat C."/>
            <person name="Sun H."/>
            <person name="Tunlid A."/>
            <person name="Henrissat B."/>
            <person name="Grigoriev I.V."/>
            <person name="Hibbett D.S."/>
            <person name="Martin F."/>
            <person name="Nordberg H.P."/>
            <person name="Cantor M.N."/>
            <person name="Hua S.X."/>
        </authorList>
    </citation>
    <scope>NUCLEOTIDE SEQUENCE [LARGE SCALE GENOMIC DNA]</scope>
    <source>
        <strain evidence="15 16">Zn</strain>
    </source>
</reference>
<reference evidence="16" key="2">
    <citation type="submission" date="2015-01" db="EMBL/GenBank/DDBJ databases">
        <title>Evolutionary Origins and Diversification of the Mycorrhizal Mutualists.</title>
        <authorList>
            <consortium name="DOE Joint Genome Institute"/>
            <consortium name="Mycorrhizal Genomics Consortium"/>
            <person name="Kohler A."/>
            <person name="Kuo A."/>
            <person name="Nagy L.G."/>
            <person name="Floudas D."/>
            <person name="Copeland A."/>
            <person name="Barry K.W."/>
            <person name="Cichocki N."/>
            <person name="Veneault-Fourrey C."/>
            <person name="LaButti K."/>
            <person name="Lindquist E.A."/>
            <person name="Lipzen A."/>
            <person name="Lundell T."/>
            <person name="Morin E."/>
            <person name="Murat C."/>
            <person name="Riley R."/>
            <person name="Ohm R."/>
            <person name="Sun H."/>
            <person name="Tunlid A."/>
            <person name="Henrissat B."/>
            <person name="Grigoriev I.V."/>
            <person name="Hibbett D.S."/>
            <person name="Martin F."/>
        </authorList>
    </citation>
    <scope>NUCLEOTIDE SEQUENCE [LARGE SCALE GENOMIC DNA]</scope>
    <source>
        <strain evidence="16">Zn</strain>
    </source>
</reference>
<dbReference type="GO" id="GO:0009435">
    <property type="term" value="P:NAD+ biosynthetic process"/>
    <property type="evidence" value="ECO:0007669"/>
    <property type="project" value="UniProtKB-UniPathway"/>
</dbReference>
<dbReference type="InterPro" id="IPR013785">
    <property type="entry name" value="Aldolase_TIM"/>
</dbReference>
<evidence type="ECO:0000256" key="11">
    <source>
        <dbReference type="ARBA" id="ARBA00047445"/>
    </source>
</evidence>
<evidence type="ECO:0000256" key="8">
    <source>
        <dbReference type="ARBA" id="ARBA00022676"/>
    </source>
</evidence>
<dbReference type="GO" id="GO:0004514">
    <property type="term" value="F:nicotinate-nucleotide diphosphorylase (carboxylating) activity"/>
    <property type="evidence" value="ECO:0007669"/>
    <property type="project" value="UniProtKB-EC"/>
</dbReference>
<dbReference type="Gene3D" id="3.20.20.70">
    <property type="entry name" value="Aldolase class I"/>
    <property type="match status" value="1"/>
</dbReference>
<comment type="function">
    <text evidence="1 12">Involved in the catabolism of quinolinic acid (QA).</text>
</comment>
<proteinExistence type="inferred from homology"/>
<dbReference type="NCBIfam" id="TIGR00078">
    <property type="entry name" value="nadC"/>
    <property type="match status" value="1"/>
</dbReference>
<accession>A0A0C3CWU2</accession>
<evidence type="ECO:0000256" key="6">
    <source>
        <dbReference type="ARBA" id="ARBA00020990"/>
    </source>
</evidence>
<evidence type="ECO:0000256" key="9">
    <source>
        <dbReference type="ARBA" id="ARBA00022679"/>
    </source>
</evidence>
<evidence type="ECO:0000313" key="15">
    <source>
        <dbReference type="EMBL" id="KIM94152.1"/>
    </source>
</evidence>
<evidence type="ECO:0000313" key="16">
    <source>
        <dbReference type="Proteomes" id="UP000054321"/>
    </source>
</evidence>
<dbReference type="Pfam" id="PF01729">
    <property type="entry name" value="QRPTase_C"/>
    <property type="match status" value="1"/>
</dbReference>
<evidence type="ECO:0000256" key="4">
    <source>
        <dbReference type="ARBA" id="ARBA00011218"/>
    </source>
</evidence>
<evidence type="ECO:0000256" key="10">
    <source>
        <dbReference type="ARBA" id="ARBA00033102"/>
    </source>
</evidence>
<sequence length="310" mass="33130">MEGAPAHGTVAHLLPPAYKRMIASWLEEDTPSLDYGGFVVGEDAAEAKLLGKSKGVVAGVPFFDEVFKQLDARTVEWHVKEGDTITPIKHCATVRGPVRKILLGERVALNTLARCSGIATKSASLLTLLRDTGYPNILAGTRKTTTGFRLVEKYGMLIGGADPNRHDLSSMTMLKDNHIWSSGSITRAVLAAKSAGGFAIKVEVECQSLDEANEAASAGADIVMLDNFISQGVKEAAKTLKEKWGDKVLVEVSGGITEDNVGNFVCKDVDIISTSSIHQGVKHVDFSLKIVPKTQGQKTKLDVGGETLDV</sequence>
<dbReference type="FunFam" id="3.90.1170.20:FF:000003">
    <property type="entry name" value="Nicotinate-nucleotide pyrophosphorylase [carboxylating]"/>
    <property type="match status" value="1"/>
</dbReference>
<dbReference type="PANTHER" id="PTHR32179">
    <property type="entry name" value="NICOTINATE-NUCLEOTIDE PYROPHOSPHORYLASE [CARBOXYLATING]"/>
    <property type="match status" value="1"/>
</dbReference>
<evidence type="ECO:0000259" key="13">
    <source>
        <dbReference type="Pfam" id="PF01729"/>
    </source>
</evidence>
<dbReference type="HOGENOM" id="CLU_039622_1_0_1"/>
<keyword evidence="9 12" id="KW-0808">Transferase</keyword>
<keyword evidence="16" id="KW-1185">Reference proteome</keyword>
<dbReference type="Pfam" id="PF02749">
    <property type="entry name" value="QRPTase_N"/>
    <property type="match status" value="1"/>
</dbReference>
<keyword evidence="7 12" id="KW-0662">Pyridine nucleotide biosynthesis</keyword>
<evidence type="ECO:0000256" key="1">
    <source>
        <dbReference type="ARBA" id="ARBA00003237"/>
    </source>
</evidence>
<dbReference type="InterPro" id="IPR036068">
    <property type="entry name" value="Nicotinate_pribotase-like_C"/>
</dbReference>
<comment type="pathway">
    <text evidence="2 12">Cofactor biosynthesis; NAD(+) biosynthesis; nicotinate D-ribonucleotide from quinolinate: step 1/1.</text>
</comment>
<dbReference type="InterPro" id="IPR027277">
    <property type="entry name" value="NadC/ModD"/>
</dbReference>
<evidence type="ECO:0000259" key="14">
    <source>
        <dbReference type="Pfam" id="PF02749"/>
    </source>
</evidence>
<dbReference type="SUPFAM" id="SSF54675">
    <property type="entry name" value="Nicotinate/Quinolinate PRTase N-terminal domain-like"/>
    <property type="match status" value="1"/>
</dbReference>
<dbReference type="STRING" id="913774.A0A0C3CWU2"/>
<dbReference type="GO" id="GO:0034213">
    <property type="term" value="P:quinolinate catabolic process"/>
    <property type="evidence" value="ECO:0007669"/>
    <property type="project" value="TreeGrafter"/>
</dbReference>
<comment type="similarity">
    <text evidence="3 12">Belongs to the NadC/ModD family.</text>
</comment>
<evidence type="ECO:0000256" key="12">
    <source>
        <dbReference type="PIRNR" id="PIRNR006250"/>
    </source>
</evidence>
<dbReference type="PIRSF" id="PIRSF006250">
    <property type="entry name" value="NadC_ModD"/>
    <property type="match status" value="1"/>
</dbReference>
<keyword evidence="8 12" id="KW-0328">Glycosyltransferase</keyword>
<dbReference type="InterPro" id="IPR002638">
    <property type="entry name" value="Quinolinate_PRibosylTrfase_C"/>
</dbReference>
<dbReference type="Proteomes" id="UP000054321">
    <property type="component" value="Unassembled WGS sequence"/>
</dbReference>